<sequence>MRNKERKGLSKEGSKERRNKKERRKERKGGKEGKKERKRKDERRKGDEDCTIKDKPLCDRVKCVTTNWFKDRITSGKQPQTWCTFWNTDVKNKLNELSMAMTNTNTGEEGICKDIVQEKGDSPHKEANRKACEYITKGLKYIYGIREDRNTNFANQKKNNRIFGQTMGCLLLNIYADQLKEKSKGQQCEITEQRIKEMFNKGNGKKNDWCVGNNNGEGNCVECTRQEKLTCTLDVEEKLFNEKESKNCMEHNKNIEKKVEELLGKDSRVQRTLKSICKRNIFFLEPTITEPDITIFARTYDNERTYNHTCTFWDTDAASRLKELSEGITKEKEDSDIGSVCGNTNGRNTIITDTEKKACGFINAGLKYIYGRTESTGVPNKKKARNNRLTEQTMGCLFLNAYADKLIKELKRPCYITEKEIKDMFDKGNMKMDEWCFEKNNGNGDCIKCERDPNYKNCTLKVNDDLRRTDNSCYKDNDKVENEVEKVFTEGQKHKEKGPKIKEALDALTNINNNNVPLCNRVKCIYYRWGENRKDNQGYIPWNEFWEPDVRNRLKYLSNAMTKTNGTHESLCKNIQDGKSGPTSEEGKKACELIVKGLEHIYKIPMGTDGQNQQKKDDNLIFHRTFSCMLLNIFADEMKQKCPTKQEEIEKGINHAFDESAKIKEKILPCKEEGDMCPLCSRDKGYDKCKIQKSDGDTIKKRFDDMLDPKTNKDSEVKQALNTIYNICPKDTKASSASSSVARSDDLPEPVPGPVPSPTPEPPQNHPAAAAAEPTKSAPAPKKEEEASGKVSENSPTGDQVFYPRRSPRREEHLSSPPLGEQLLDHVGDQDGPHEYTLVKERKPRSVPTKTKRPKKQGVGRRVGRRTIIDIHFEVLDECQKGDTQLAQRDFFEILVEQFMGSNFMEEEKTSKEQILRVDIPRENVPMEQVRGLGLGRKTFVRKEAVPKEQVQCSDSGFRIWGKMQDIWKGLMGKLTKPLDDKIKLLCVENLGADFGVKINQEEKALCKSFFKLYYHMNGIPIDGTEQEKIGDAGMEENYLRCVVGMATLHQLFGEHKCFRKYTDYVSRVMSGIRTIDNVDDYGTLCRRMNFGEMKIGTKLYFSLGKRRRRHRREKRLTSPPLGEQLLAHVDDQDDGPLAYTLVKKRRQPRSVPTRMKRPKEKGVGRRTIIDIHLEVLDECQRGDLHSTEDFFEILVQEFMGNAFINEEQAPKEDVPKEQVQDSCLGSDSGFRVHVPKEKDVQSSGSGFREKEFLPKEKILMEEIPKEQFSMHKIWDDLKEIFDDMVGTLWLGSDIIDGLCTGRVTEENKNWTNEDKELCKISVKILLYIDGIKIGIYSNIVAIKGEENNRAVESYLRCIVGRTLLIKWFGGHCSRMKVAETVLKAVEGWTGFSTVQGIHEKCEGLDFKNLNIGGRYIWPQMEEWGTKTGGKWQVTRGVQKMNTVKKEGENCGTPKKGRKAEPSHTTEDEDNLKKVFGVNSKDELDRLVQDKDKWDKEDLEAMIPTICMYSLNNVYWGDVEKRLGQLSETMTKNGKTDLDLCKTITVTDGSSVEANRKACNYIVSGLKHIYEIKKGSPPSPQNAVDNQIFERTFSCVLLNAYADKLENDLKSTCPLEAGINKSFGASAKIKEKITECKDDPNCLLCGRDETYKGCTVGTGRDHTNVKEKVDKMLEQDQQIKKTLSTITTLCKKNVKTSIYP</sequence>
<dbReference type="Pfam" id="PF12878">
    <property type="entry name" value="SICA_beta"/>
    <property type="match status" value="4"/>
</dbReference>
<dbReference type="Pfam" id="PF12879">
    <property type="entry name" value="SICA_C"/>
    <property type="match status" value="2"/>
</dbReference>
<dbReference type="VEuPathDB" id="PlasmoDB:PCOAH_00015990"/>
<dbReference type="InterPro" id="IPR024288">
    <property type="entry name" value="SICA_C"/>
</dbReference>
<dbReference type="RefSeq" id="XP_019914162.1">
    <property type="nucleotide sequence ID" value="XM_020058408.1"/>
</dbReference>
<evidence type="ECO:0000259" key="4">
    <source>
        <dbReference type="Pfam" id="PF12887"/>
    </source>
</evidence>
<keyword evidence="6" id="KW-1185">Reference proteome</keyword>
<dbReference type="EMBL" id="CP016245">
    <property type="protein sequence ID" value="ANQ07467.1"/>
    <property type="molecule type" value="Genomic_DNA"/>
</dbReference>
<feature type="region of interest" description="Disordered" evidence="1">
    <location>
        <begin position="732"/>
        <end position="861"/>
    </location>
</feature>
<evidence type="ECO:0000313" key="5">
    <source>
        <dbReference type="EMBL" id="ANQ07467.1"/>
    </source>
</evidence>
<dbReference type="KEGG" id="pcot:PCOAH_00015990"/>
<feature type="domain" description="Schizont-infected cell agglutination C-terminal" evidence="3">
    <location>
        <begin position="805"/>
        <end position="934"/>
    </location>
</feature>
<organism evidence="5 6">
    <name type="scientific">Plasmodium coatneyi</name>
    <dbReference type="NCBI Taxonomy" id="208452"/>
    <lineage>
        <taxon>Eukaryota</taxon>
        <taxon>Sar</taxon>
        <taxon>Alveolata</taxon>
        <taxon>Apicomplexa</taxon>
        <taxon>Aconoidasida</taxon>
        <taxon>Haemosporida</taxon>
        <taxon>Plasmodiidae</taxon>
        <taxon>Plasmodium</taxon>
    </lineage>
</organism>
<feature type="compositionally biased region" description="Basic residues" evidence="1">
    <location>
        <begin position="17"/>
        <end position="28"/>
    </location>
</feature>
<proteinExistence type="predicted"/>
<feature type="compositionally biased region" description="Basic residues" evidence="1">
    <location>
        <begin position="842"/>
        <end position="861"/>
    </location>
</feature>
<feature type="compositionally biased region" description="Low complexity" evidence="1">
    <location>
        <begin position="766"/>
        <end position="780"/>
    </location>
</feature>
<reference evidence="6" key="1">
    <citation type="submission" date="2016-06" db="EMBL/GenBank/DDBJ databases">
        <title>First high quality genome sequence of Plasmodium coatneyi using continuous long reads from single molecule, real-time sequencing.</title>
        <authorList>
            <person name="Chien J.-T."/>
            <person name="Pakala S.B."/>
            <person name="Geraldo J.A."/>
            <person name="Lapp S.A."/>
            <person name="Barnwell J.W."/>
            <person name="Kissinger J.C."/>
            <person name="Galinski M.R."/>
            <person name="Humphrey J.C."/>
        </authorList>
    </citation>
    <scope>NUCLEOTIDE SEQUENCE [LARGE SCALE GENOMIC DNA]</scope>
    <source>
        <strain evidence="6">Hackeri</strain>
    </source>
</reference>
<gene>
    <name evidence="5" type="ORF">PCOAH_00015990</name>
</gene>
<feature type="compositionally biased region" description="Basic and acidic residues" evidence="1">
    <location>
        <begin position="823"/>
        <end position="841"/>
    </location>
</feature>
<dbReference type="Pfam" id="PF12887">
    <property type="entry name" value="SICA_alpha"/>
    <property type="match status" value="2"/>
</dbReference>
<feature type="region of interest" description="Disordered" evidence="1">
    <location>
        <begin position="1447"/>
        <end position="1469"/>
    </location>
</feature>
<evidence type="ECO:0000256" key="1">
    <source>
        <dbReference type="SAM" id="MobiDB-lite"/>
    </source>
</evidence>
<feature type="compositionally biased region" description="Basic and acidic residues" evidence="1">
    <location>
        <begin position="1"/>
        <end position="16"/>
    </location>
</feature>
<evidence type="ECO:0000313" key="6">
    <source>
        <dbReference type="Proteomes" id="UP000092716"/>
    </source>
</evidence>
<name>A0A1B1DXY4_9APIC</name>
<feature type="domain" description="Schizont-infected cell agglutination C-terminal" evidence="3">
    <location>
        <begin position="1101"/>
        <end position="1221"/>
    </location>
</feature>
<feature type="region of interest" description="Disordered" evidence="1">
    <location>
        <begin position="1"/>
        <end position="48"/>
    </location>
</feature>
<dbReference type="GeneID" id="30908325"/>
<feature type="compositionally biased region" description="Pro residues" evidence="1">
    <location>
        <begin position="749"/>
        <end position="765"/>
    </location>
</feature>
<accession>A0A1B1DXY4</accession>
<feature type="domain" description="Schizont-infected cell agglutination extracellular alpha" evidence="4">
    <location>
        <begin position="1266"/>
        <end position="1424"/>
    </location>
</feature>
<feature type="domain" description="Schizont-infected cell agglutination extracellular beta" evidence="2">
    <location>
        <begin position="518"/>
        <end position="691"/>
    </location>
</feature>
<feature type="domain" description="Schizont-infected cell agglutination extracellular beta" evidence="2">
    <location>
        <begin position="305"/>
        <end position="459"/>
    </location>
</feature>
<feature type="domain" description="Schizont-infected cell agglutination extracellular alpha" evidence="4">
    <location>
        <begin position="961"/>
        <end position="1100"/>
    </location>
</feature>
<dbReference type="OrthoDB" id="9945370at2759"/>
<feature type="domain" description="Schizont-infected cell agglutination extracellular beta" evidence="2">
    <location>
        <begin position="57"/>
        <end position="228"/>
    </location>
</feature>
<evidence type="ECO:0000259" key="3">
    <source>
        <dbReference type="Pfam" id="PF12879"/>
    </source>
</evidence>
<dbReference type="Proteomes" id="UP000092716">
    <property type="component" value="Chromosome 7"/>
</dbReference>
<dbReference type="InterPro" id="IPR024290">
    <property type="entry name" value="SICA_extracell_a"/>
</dbReference>
<protein>
    <submittedName>
        <fullName evidence="5">SICA antigen</fullName>
    </submittedName>
</protein>
<feature type="domain" description="Schizont-infected cell agglutination extracellular beta" evidence="2">
    <location>
        <begin position="1516"/>
        <end position="1655"/>
    </location>
</feature>
<dbReference type="InterPro" id="IPR024285">
    <property type="entry name" value="SICA_extracell_b"/>
</dbReference>
<evidence type="ECO:0000259" key="2">
    <source>
        <dbReference type="Pfam" id="PF12878"/>
    </source>
</evidence>